<evidence type="ECO:0000256" key="1">
    <source>
        <dbReference type="SAM" id="Phobius"/>
    </source>
</evidence>
<dbReference type="Proteomes" id="UP001629260">
    <property type="component" value="Unassembled WGS sequence"/>
</dbReference>
<keyword evidence="1" id="KW-1133">Transmembrane helix</keyword>
<dbReference type="RefSeq" id="WP_408081140.1">
    <property type="nucleotide sequence ID" value="NZ_JBELQA010000003.1"/>
</dbReference>
<keyword evidence="1" id="KW-0472">Membrane</keyword>
<accession>A0ABW8XTI7</accession>
<evidence type="ECO:0008006" key="4">
    <source>
        <dbReference type="Google" id="ProtNLM"/>
    </source>
</evidence>
<name>A0ABW8XTI7_9FLAO</name>
<feature type="transmembrane region" description="Helical" evidence="1">
    <location>
        <begin position="33"/>
        <end position="51"/>
    </location>
</feature>
<protein>
    <recommendedName>
        <fullName evidence="4">2TM domain-containing protein</fullName>
    </recommendedName>
</protein>
<proteinExistence type="predicted"/>
<organism evidence="2 3">
    <name type="scientific">Flavobacterium plantiphilum</name>
    <dbReference type="NCBI Taxonomy" id="3163297"/>
    <lineage>
        <taxon>Bacteria</taxon>
        <taxon>Pseudomonadati</taxon>
        <taxon>Bacteroidota</taxon>
        <taxon>Flavobacteriia</taxon>
        <taxon>Flavobacteriales</taxon>
        <taxon>Flavobacteriaceae</taxon>
        <taxon>Flavobacterium</taxon>
    </lineage>
</organism>
<gene>
    <name evidence="2" type="ORF">ABS764_07350</name>
</gene>
<comment type="caution">
    <text evidence="2">The sequence shown here is derived from an EMBL/GenBank/DDBJ whole genome shotgun (WGS) entry which is preliminary data.</text>
</comment>
<evidence type="ECO:0000313" key="3">
    <source>
        <dbReference type="Proteomes" id="UP001629260"/>
    </source>
</evidence>
<reference evidence="2 3" key="1">
    <citation type="submission" date="2024-06" db="EMBL/GenBank/DDBJ databases">
        <authorList>
            <person name="Kaempfer P."/>
            <person name="Viver T."/>
        </authorList>
    </citation>
    <scope>NUCLEOTIDE SEQUENCE [LARGE SCALE GENOMIC DNA]</scope>
    <source>
        <strain evidence="2 3">ST-87</strain>
    </source>
</reference>
<keyword evidence="3" id="KW-1185">Reference proteome</keyword>
<keyword evidence="1" id="KW-0812">Transmembrane</keyword>
<sequence>MKNFAIKLVWFTTAYVFFFAVLNQTNVDLRIIMSLHIVGVFLIPYLTYTVLTDNYKTDKTFKDWYEDHPMDTLDEDEDH</sequence>
<evidence type="ECO:0000313" key="2">
    <source>
        <dbReference type="EMBL" id="MFL9830662.1"/>
    </source>
</evidence>
<dbReference type="EMBL" id="JBELQA010000003">
    <property type="protein sequence ID" value="MFL9830662.1"/>
    <property type="molecule type" value="Genomic_DNA"/>
</dbReference>